<dbReference type="AlphaFoldDB" id="A0AAW4FIX2"/>
<dbReference type="Proteomes" id="UP000744980">
    <property type="component" value="Unassembled WGS sequence"/>
</dbReference>
<organism evidence="1 2">
    <name type="scientific">Ensifer canadensis</name>
    <dbReference type="NCBI Taxonomy" id="555315"/>
    <lineage>
        <taxon>Bacteria</taxon>
        <taxon>Pseudomonadati</taxon>
        <taxon>Pseudomonadota</taxon>
        <taxon>Alphaproteobacteria</taxon>
        <taxon>Hyphomicrobiales</taxon>
        <taxon>Rhizobiaceae</taxon>
        <taxon>Sinorhizobium/Ensifer group</taxon>
        <taxon>Ensifer</taxon>
    </lineage>
</organism>
<dbReference type="EMBL" id="WXFA01000008">
    <property type="protein sequence ID" value="MBM3092043.1"/>
    <property type="molecule type" value="Genomic_DNA"/>
</dbReference>
<evidence type="ECO:0000313" key="2">
    <source>
        <dbReference type="Proteomes" id="UP000744980"/>
    </source>
</evidence>
<sequence>MPKIAAPKHPKCHPDRDLHCQEAIEAEFQSIADRAFQAGRSREEVATALMELADNNFLAMNSNAEMFEIGAGVVLLARKRHSPLLQEDTPRGH</sequence>
<name>A0AAW4FIX2_9HYPH</name>
<evidence type="ECO:0000313" key="1">
    <source>
        <dbReference type="EMBL" id="MBM3092043.1"/>
    </source>
</evidence>
<protein>
    <submittedName>
        <fullName evidence="1">Uncharacterized protein</fullName>
    </submittedName>
</protein>
<gene>
    <name evidence="1" type="ORF">GFB56_14610</name>
</gene>
<keyword evidence="2" id="KW-1185">Reference proteome</keyword>
<proteinExistence type="predicted"/>
<comment type="caution">
    <text evidence="1">The sequence shown here is derived from an EMBL/GenBank/DDBJ whole genome shotgun (WGS) entry which is preliminary data.</text>
</comment>
<accession>A0AAW4FIX2</accession>
<reference evidence="1 2" key="1">
    <citation type="submission" date="2020-01" db="EMBL/GenBank/DDBJ databases">
        <title>Draft genome assembly of Ensifer adhaerens T173.</title>
        <authorList>
            <person name="Craig J.E."/>
            <person name="Stinchcombe J.R."/>
        </authorList>
    </citation>
    <scope>NUCLEOTIDE SEQUENCE [LARGE SCALE GENOMIC DNA]</scope>
    <source>
        <strain evidence="1 2">T173</strain>
    </source>
</reference>
<dbReference type="RefSeq" id="WP_025427505.1">
    <property type="nucleotide sequence ID" value="NZ_CP083370.1"/>
</dbReference>